<dbReference type="InterPro" id="IPR025661">
    <property type="entry name" value="Pept_asp_AS"/>
</dbReference>
<keyword evidence="14" id="KW-1185">Reference proteome</keyword>
<keyword evidence="6" id="KW-0378">Hydrolase</keyword>
<evidence type="ECO:0000313" key="14">
    <source>
        <dbReference type="Proteomes" id="UP001344447"/>
    </source>
</evidence>
<keyword evidence="10" id="KW-0325">Glycoprotein</keyword>
<sequence length="291" mass="31542">MSTKSIVLFVLLAVAIVSGAHQSCVKRINAPTSIIKSPLPSEYIDEDTLPTQYDWRNISGSSYITITRNQHLPQYCGSCWAHGTTSALGDRIKIGRKGTFPEVVLAPQVLLNCAGSDNTCDGGDPTEAYAYIAAKGITDETCAPYEAIDNECNAEGICKNCNFDLSNPTADCFAQPTYTTYFVEEHGQVNGSVAMMQEIYARGPIACGMEVTNAFEAYTGGVFTSSVGSTGEINHEISIIGWGSDNGVDYWIGRNSWGTYFGELGFFRIQRGIDLLSIESACDWAVPKNLE</sequence>
<dbReference type="InterPro" id="IPR000668">
    <property type="entry name" value="Peptidase_C1A_C"/>
</dbReference>
<dbReference type="FunFam" id="3.90.70.10:FF:000117">
    <property type="entry name" value="Probable papain cysteine protease"/>
    <property type="match status" value="1"/>
</dbReference>
<evidence type="ECO:0000256" key="3">
    <source>
        <dbReference type="ARBA" id="ARBA00012516"/>
    </source>
</evidence>
<evidence type="ECO:0000256" key="6">
    <source>
        <dbReference type="ARBA" id="ARBA00022801"/>
    </source>
</evidence>
<gene>
    <name evidence="13" type="ORF">RB653_005473</name>
</gene>
<comment type="catalytic activity">
    <reaction evidence="1">
        <text>Release of C-terminal amino acid residues with broad specificity, but lacks action on C-terminal proline. Shows weak endopeptidase activity.</text>
        <dbReference type="EC" id="3.4.18.1"/>
    </reaction>
</comment>
<organism evidence="13 14">
    <name type="scientific">Dictyostelium firmibasis</name>
    <dbReference type="NCBI Taxonomy" id="79012"/>
    <lineage>
        <taxon>Eukaryota</taxon>
        <taxon>Amoebozoa</taxon>
        <taxon>Evosea</taxon>
        <taxon>Eumycetozoa</taxon>
        <taxon>Dictyostelia</taxon>
        <taxon>Dictyosteliales</taxon>
        <taxon>Dictyosteliaceae</taxon>
        <taxon>Dictyostelium</taxon>
    </lineage>
</organism>
<evidence type="ECO:0000259" key="12">
    <source>
        <dbReference type="SMART" id="SM00645"/>
    </source>
</evidence>
<dbReference type="InterPro" id="IPR013128">
    <property type="entry name" value="Peptidase_C1A"/>
</dbReference>
<dbReference type="Proteomes" id="UP001344447">
    <property type="component" value="Unassembled WGS sequence"/>
</dbReference>
<accession>A0AAN7U1D3</accession>
<dbReference type="GO" id="GO:0016807">
    <property type="term" value="F:cysteine-type carboxypeptidase activity"/>
    <property type="evidence" value="ECO:0007669"/>
    <property type="project" value="UniProtKB-EC"/>
</dbReference>
<dbReference type="CDD" id="cd02698">
    <property type="entry name" value="Peptidase_C1A_CathepsinX"/>
    <property type="match status" value="1"/>
</dbReference>
<dbReference type="AlphaFoldDB" id="A0AAN7U1D3"/>
<keyword evidence="9" id="KW-1015">Disulfide bond</keyword>
<keyword evidence="7" id="KW-0788">Thiol protease</keyword>
<keyword evidence="5 11" id="KW-0732">Signal</keyword>
<protein>
    <recommendedName>
        <fullName evidence="3">cathepsin X</fullName>
        <ecNumber evidence="3">3.4.18.1</ecNumber>
    </recommendedName>
</protein>
<dbReference type="InterPro" id="IPR033157">
    <property type="entry name" value="CTSZ"/>
</dbReference>
<dbReference type="SMART" id="SM00645">
    <property type="entry name" value="Pept_C1"/>
    <property type="match status" value="1"/>
</dbReference>
<evidence type="ECO:0000256" key="1">
    <source>
        <dbReference type="ARBA" id="ARBA00001594"/>
    </source>
</evidence>
<evidence type="ECO:0000256" key="9">
    <source>
        <dbReference type="ARBA" id="ARBA00023157"/>
    </source>
</evidence>
<comment type="caution">
    <text evidence="13">The sequence shown here is derived from an EMBL/GenBank/DDBJ whole genome shotgun (WGS) entry which is preliminary data.</text>
</comment>
<evidence type="ECO:0000256" key="8">
    <source>
        <dbReference type="ARBA" id="ARBA00023145"/>
    </source>
</evidence>
<keyword evidence="4" id="KW-0645">Protease</keyword>
<feature type="signal peptide" evidence="11">
    <location>
        <begin position="1"/>
        <end position="22"/>
    </location>
</feature>
<dbReference type="GO" id="GO:0006508">
    <property type="term" value="P:proteolysis"/>
    <property type="evidence" value="ECO:0007669"/>
    <property type="project" value="UniProtKB-KW"/>
</dbReference>
<dbReference type="PROSITE" id="PS00640">
    <property type="entry name" value="THIOL_PROTEASE_ASN"/>
    <property type="match status" value="1"/>
</dbReference>
<feature type="domain" description="Peptidase C1A papain C-terminal" evidence="12">
    <location>
        <begin position="49"/>
        <end position="286"/>
    </location>
</feature>
<name>A0AAN7U1D3_9MYCE</name>
<evidence type="ECO:0000313" key="13">
    <source>
        <dbReference type="EMBL" id="KAK5583869.1"/>
    </source>
</evidence>
<dbReference type="EC" id="3.4.18.1" evidence="3"/>
<evidence type="ECO:0000256" key="11">
    <source>
        <dbReference type="SAM" id="SignalP"/>
    </source>
</evidence>
<feature type="chain" id="PRO_5042875638" description="cathepsin X" evidence="11">
    <location>
        <begin position="23"/>
        <end position="291"/>
    </location>
</feature>
<dbReference type="InterPro" id="IPR038765">
    <property type="entry name" value="Papain-like_cys_pep_sf"/>
</dbReference>
<evidence type="ECO:0000256" key="10">
    <source>
        <dbReference type="ARBA" id="ARBA00023180"/>
    </source>
</evidence>
<dbReference type="EMBL" id="JAVFKY010000001">
    <property type="protein sequence ID" value="KAK5583869.1"/>
    <property type="molecule type" value="Genomic_DNA"/>
</dbReference>
<evidence type="ECO:0000256" key="2">
    <source>
        <dbReference type="ARBA" id="ARBA00008455"/>
    </source>
</evidence>
<dbReference type="Pfam" id="PF00112">
    <property type="entry name" value="Peptidase_C1"/>
    <property type="match status" value="1"/>
</dbReference>
<dbReference type="PANTHER" id="PTHR12411">
    <property type="entry name" value="CYSTEINE PROTEASE FAMILY C1-RELATED"/>
    <property type="match status" value="1"/>
</dbReference>
<evidence type="ECO:0000256" key="5">
    <source>
        <dbReference type="ARBA" id="ARBA00022729"/>
    </source>
</evidence>
<evidence type="ECO:0000256" key="7">
    <source>
        <dbReference type="ARBA" id="ARBA00022807"/>
    </source>
</evidence>
<comment type="similarity">
    <text evidence="2">Belongs to the peptidase C1 family.</text>
</comment>
<evidence type="ECO:0000256" key="4">
    <source>
        <dbReference type="ARBA" id="ARBA00022670"/>
    </source>
</evidence>
<dbReference type="Gene3D" id="3.90.70.10">
    <property type="entry name" value="Cysteine proteinases"/>
    <property type="match status" value="1"/>
</dbReference>
<dbReference type="PRINTS" id="PR00705">
    <property type="entry name" value="PAPAIN"/>
</dbReference>
<keyword evidence="8" id="KW-0865">Zymogen</keyword>
<reference evidence="13 14" key="1">
    <citation type="submission" date="2023-11" db="EMBL/GenBank/DDBJ databases">
        <title>Dfirmibasis_genome.</title>
        <authorList>
            <person name="Edelbroek B."/>
            <person name="Kjellin J."/>
            <person name="Jerlstrom-Hultqvist J."/>
            <person name="Soderbom F."/>
        </authorList>
    </citation>
    <scope>NUCLEOTIDE SEQUENCE [LARGE SCALE GENOMIC DNA]</scope>
    <source>
        <strain evidence="13 14">TNS-C-14</strain>
    </source>
</reference>
<proteinExistence type="inferred from homology"/>
<dbReference type="SUPFAM" id="SSF54001">
    <property type="entry name" value="Cysteine proteinases"/>
    <property type="match status" value="1"/>
</dbReference>